<proteinExistence type="predicted"/>
<organism evidence="3 4">
    <name type="scientific">Tanacetum coccineum</name>
    <dbReference type="NCBI Taxonomy" id="301880"/>
    <lineage>
        <taxon>Eukaryota</taxon>
        <taxon>Viridiplantae</taxon>
        <taxon>Streptophyta</taxon>
        <taxon>Embryophyta</taxon>
        <taxon>Tracheophyta</taxon>
        <taxon>Spermatophyta</taxon>
        <taxon>Magnoliopsida</taxon>
        <taxon>eudicotyledons</taxon>
        <taxon>Gunneridae</taxon>
        <taxon>Pentapetalae</taxon>
        <taxon>asterids</taxon>
        <taxon>campanulids</taxon>
        <taxon>Asterales</taxon>
        <taxon>Asteraceae</taxon>
        <taxon>Asteroideae</taxon>
        <taxon>Anthemideae</taxon>
        <taxon>Anthemidinae</taxon>
        <taxon>Tanacetum</taxon>
    </lineage>
</organism>
<name>A0ABQ4X931_9ASTR</name>
<dbReference type="PANTHER" id="PTHR31099">
    <property type="entry name" value="OS06G0165300 PROTEIN"/>
    <property type="match status" value="1"/>
</dbReference>
<keyword evidence="4" id="KW-1185">Reference proteome</keyword>
<feature type="domain" description="Transposase (putative) gypsy type" evidence="2">
    <location>
        <begin position="68"/>
        <end position="129"/>
    </location>
</feature>
<reference evidence="3" key="2">
    <citation type="submission" date="2022-01" db="EMBL/GenBank/DDBJ databases">
        <authorList>
            <person name="Yamashiro T."/>
            <person name="Shiraishi A."/>
            <person name="Satake H."/>
            <person name="Nakayama K."/>
        </authorList>
    </citation>
    <scope>NUCLEOTIDE SEQUENCE</scope>
</reference>
<feature type="region of interest" description="Disordered" evidence="1">
    <location>
        <begin position="547"/>
        <end position="574"/>
    </location>
</feature>
<feature type="region of interest" description="Disordered" evidence="1">
    <location>
        <begin position="344"/>
        <end position="375"/>
    </location>
</feature>
<feature type="compositionally biased region" description="Polar residues" evidence="1">
    <location>
        <begin position="553"/>
        <end position="568"/>
    </location>
</feature>
<gene>
    <name evidence="3" type="ORF">Tco_0656105</name>
</gene>
<evidence type="ECO:0000313" key="3">
    <source>
        <dbReference type="EMBL" id="GJS61321.1"/>
    </source>
</evidence>
<comment type="caution">
    <text evidence="3">The sequence shown here is derived from an EMBL/GenBank/DDBJ whole genome shotgun (WGS) entry which is preliminary data.</text>
</comment>
<reference evidence="3" key="1">
    <citation type="journal article" date="2022" name="Int. J. Mol. Sci.">
        <title>Draft Genome of Tanacetum Coccineum: Genomic Comparison of Closely Related Tanacetum-Family Plants.</title>
        <authorList>
            <person name="Yamashiro T."/>
            <person name="Shiraishi A."/>
            <person name="Nakayama K."/>
            <person name="Satake H."/>
        </authorList>
    </citation>
    <scope>NUCLEOTIDE SEQUENCE</scope>
</reference>
<dbReference type="Proteomes" id="UP001151760">
    <property type="component" value="Unassembled WGS sequence"/>
</dbReference>
<dbReference type="Pfam" id="PF04195">
    <property type="entry name" value="Transposase_28"/>
    <property type="match status" value="1"/>
</dbReference>
<evidence type="ECO:0000256" key="1">
    <source>
        <dbReference type="SAM" id="MobiDB-lite"/>
    </source>
</evidence>
<protein>
    <recommendedName>
        <fullName evidence="2">Transposase (putative) gypsy type domain-containing protein</fullName>
    </recommendedName>
</protein>
<evidence type="ECO:0000259" key="2">
    <source>
        <dbReference type="Pfam" id="PF04195"/>
    </source>
</evidence>
<feature type="compositionally biased region" description="Basic and acidic residues" evidence="1">
    <location>
        <begin position="344"/>
        <end position="363"/>
    </location>
</feature>
<feature type="compositionally biased region" description="Basic residues" evidence="1">
    <location>
        <begin position="248"/>
        <end position="259"/>
    </location>
</feature>
<dbReference type="InterPro" id="IPR007321">
    <property type="entry name" value="Transposase_28"/>
</dbReference>
<evidence type="ECO:0000313" key="4">
    <source>
        <dbReference type="Proteomes" id="UP001151760"/>
    </source>
</evidence>
<dbReference type="PANTHER" id="PTHR31099:SF41">
    <property type="entry name" value="TRANSPOSASE (PUTATIVE), GYPSY TYPE-RELATED"/>
    <property type="match status" value="1"/>
</dbReference>
<accession>A0ABQ4X931</accession>
<dbReference type="EMBL" id="BQNB010009282">
    <property type="protein sequence ID" value="GJS61321.1"/>
    <property type="molecule type" value="Genomic_DNA"/>
</dbReference>
<sequence length="574" mass="63969">MSEEDQNVETVLPVKSDMHSYSSTMTAKDVKALAFKHNIPLDLHPVALTAEWTMDKLPDDSIGLYEQHFEFSGVRVPFSTLLLAVLDHFRVHISQLVPIGLTRLTLFELYCRSLHVVPSVDLFRVFYKIGKQGDWFTFERRVGPGSGGKILNETFSGLKGWKKRVSTLDPYLPDCFFTPGWQLLGSSLDFFQVSKIPRGMGDALSARDATVSHTTGPLPVTQSLPEKTARLKEVEIPDPKIVAIRERKARAAAKKRTERKRVAGGEGGSKGKPKRRKVSAVRPEERDSTEEASSASPLRTVAPNPSFLLKDVDEGTAESREDEHVIVPHHDSANTNPEHIVEHDESFGESRGHGDTAETHSVDGTRLTESPVPARNPEKSVVHDLVTVEYPPWFYLSGTFVISFEFAFPCACLYIIFPNLVLFVEEIVPAVWGGSPPVSFIYVPEWTIHRRSGVDNPEECWELLTIWSPCSEVWDELEGLLMLFKSLKFKELELIARKVSLCFGLFPDRVSNVSVAASEKRESLCQKISGLPRRFVQELLKMYPAPLPPNAPTKVNPSSQAPDSSTSVPKGANV</sequence>
<feature type="region of interest" description="Disordered" evidence="1">
    <location>
        <begin position="248"/>
        <end position="306"/>
    </location>
</feature>